<dbReference type="EMBL" id="QXFU01002273">
    <property type="protein sequence ID" value="KAE8988034.1"/>
    <property type="molecule type" value="Genomic_DNA"/>
</dbReference>
<keyword evidence="6" id="KW-1185">Reference proteome</keyword>
<evidence type="ECO:0000313" key="6">
    <source>
        <dbReference type="Proteomes" id="UP000434957"/>
    </source>
</evidence>
<dbReference type="Proteomes" id="UP000435112">
    <property type="component" value="Unassembled WGS sequence"/>
</dbReference>
<evidence type="ECO:0000256" key="1">
    <source>
        <dbReference type="SAM" id="SignalP"/>
    </source>
</evidence>
<dbReference type="AlphaFoldDB" id="A0A6A3JHV3"/>
<evidence type="ECO:0000313" key="7">
    <source>
        <dbReference type="Proteomes" id="UP000435112"/>
    </source>
</evidence>
<name>A0A6A3JHV3_9STRA</name>
<reference evidence="5 7" key="1">
    <citation type="submission" date="2018-09" db="EMBL/GenBank/DDBJ databases">
        <title>Genomic investigation of the strawberry pathogen Phytophthora fragariae indicates pathogenicity is determined by transcriptional variation in three key races.</title>
        <authorList>
            <person name="Adams T.M."/>
            <person name="Armitage A.D."/>
            <person name="Sobczyk M.K."/>
            <person name="Bates H.J."/>
            <person name="Dunwell J.M."/>
            <person name="Nellist C.F."/>
            <person name="Harrison R.J."/>
        </authorList>
    </citation>
    <scope>NUCLEOTIDE SEQUENCE [LARGE SCALE GENOMIC DNA]</scope>
    <source>
        <strain evidence="3 5">SCRP249</strain>
        <strain evidence="2 7">SCRP324</strain>
        <strain evidence="4 6">SCRP333</strain>
    </source>
</reference>
<dbReference type="Proteomes" id="UP000429607">
    <property type="component" value="Unassembled WGS sequence"/>
</dbReference>
<evidence type="ECO:0000313" key="2">
    <source>
        <dbReference type="EMBL" id="KAE8988034.1"/>
    </source>
</evidence>
<sequence length="62" mass="6971">MCWVLVTSRWNFCTCLLVGKDPHTTAGFSKTLLLTTSAFLKVSDFVLQQDVTVVSHYYLVDA</sequence>
<evidence type="ECO:0000313" key="3">
    <source>
        <dbReference type="EMBL" id="KAE8993098.1"/>
    </source>
</evidence>
<feature type="chain" id="PRO_5036164588" evidence="1">
    <location>
        <begin position="16"/>
        <end position="62"/>
    </location>
</feature>
<keyword evidence="1" id="KW-0732">Signal</keyword>
<protein>
    <submittedName>
        <fullName evidence="3">Uncharacterized protein</fullName>
    </submittedName>
</protein>
<dbReference type="EMBL" id="QXFT01001663">
    <property type="protein sequence ID" value="KAE9313129.1"/>
    <property type="molecule type" value="Genomic_DNA"/>
</dbReference>
<proteinExistence type="predicted"/>
<comment type="caution">
    <text evidence="3">The sequence shown here is derived from an EMBL/GenBank/DDBJ whole genome shotgun (WGS) entry which is preliminary data.</text>
</comment>
<dbReference type="Proteomes" id="UP000434957">
    <property type="component" value="Unassembled WGS sequence"/>
</dbReference>
<feature type="signal peptide" evidence="1">
    <location>
        <begin position="1"/>
        <end position="15"/>
    </location>
</feature>
<dbReference type="EMBL" id="QXFV01002085">
    <property type="protein sequence ID" value="KAE8993098.1"/>
    <property type="molecule type" value="Genomic_DNA"/>
</dbReference>
<evidence type="ECO:0000313" key="4">
    <source>
        <dbReference type="EMBL" id="KAE9313129.1"/>
    </source>
</evidence>
<evidence type="ECO:0000313" key="5">
    <source>
        <dbReference type="Proteomes" id="UP000429607"/>
    </source>
</evidence>
<organism evidence="3 5">
    <name type="scientific">Phytophthora rubi</name>
    <dbReference type="NCBI Taxonomy" id="129364"/>
    <lineage>
        <taxon>Eukaryota</taxon>
        <taxon>Sar</taxon>
        <taxon>Stramenopiles</taxon>
        <taxon>Oomycota</taxon>
        <taxon>Peronosporomycetes</taxon>
        <taxon>Peronosporales</taxon>
        <taxon>Peronosporaceae</taxon>
        <taxon>Phytophthora</taxon>
    </lineage>
</organism>
<gene>
    <name evidence="3" type="ORF">PR001_g20760</name>
    <name evidence="2" type="ORF">PR002_g21888</name>
    <name evidence="4" type="ORF">PR003_g19580</name>
</gene>
<accession>A0A6A3JHV3</accession>